<dbReference type="Pfam" id="PF00712">
    <property type="entry name" value="DNA_pol3_beta"/>
    <property type="match status" value="1"/>
</dbReference>
<reference evidence="14" key="1">
    <citation type="submission" date="2022-08" db="EMBL/GenBank/DDBJ databases">
        <title>Complete genome sequence of Mycoplasma molare type strain H 542.</title>
        <authorList>
            <person name="Spergser J."/>
        </authorList>
    </citation>
    <scope>NUCLEOTIDE SEQUENCE</scope>
    <source>
        <strain evidence="14">H 542</strain>
    </source>
</reference>
<evidence type="ECO:0000259" key="12">
    <source>
        <dbReference type="Pfam" id="PF02767"/>
    </source>
</evidence>
<comment type="subunit">
    <text evidence="4">Forms a ring-shaped head-to-tail homodimer around DNA which binds and tethers DNA polymerases and other proteins to the DNA. The DNA replisome complex has a single clamp-loading complex (3 tau and 1 each of delta, delta', psi and chi subunits) which binds 3 Pol III cores (1 core on the leading strand and 2 on the lagging strand) each with a beta sliding clamp dimer. Additional proteins in the replisome are other copies of gamma, psi and chi, Ssb, DNA helicase and RNA primase.</text>
</comment>
<evidence type="ECO:0000256" key="5">
    <source>
        <dbReference type="ARBA" id="ARBA00022490"/>
    </source>
</evidence>
<evidence type="ECO:0000256" key="2">
    <source>
        <dbReference type="ARBA" id="ARBA00004496"/>
    </source>
</evidence>
<name>A0ABY5TVE3_9BACT</name>
<dbReference type="InterPro" id="IPR001001">
    <property type="entry name" value="DNA_polIII_beta"/>
</dbReference>
<evidence type="ECO:0000259" key="11">
    <source>
        <dbReference type="Pfam" id="PF00712"/>
    </source>
</evidence>
<evidence type="ECO:0000259" key="13">
    <source>
        <dbReference type="Pfam" id="PF02768"/>
    </source>
</evidence>
<gene>
    <name evidence="14" type="primary">dnaN</name>
    <name evidence="14" type="ORF">NX772_00010</name>
</gene>
<keyword evidence="7 14" id="KW-0548">Nucleotidyltransferase</keyword>
<evidence type="ECO:0000256" key="1">
    <source>
        <dbReference type="ARBA" id="ARBA00002266"/>
    </source>
</evidence>
<feature type="domain" description="DNA polymerase III beta sliding clamp N-terminal" evidence="11">
    <location>
        <begin position="1"/>
        <end position="120"/>
    </location>
</feature>
<keyword evidence="10" id="KW-0238">DNA-binding</keyword>
<comment type="similarity">
    <text evidence="3">Belongs to the beta sliding clamp family.</text>
</comment>
<dbReference type="InterPro" id="IPR046938">
    <property type="entry name" value="DNA_clamp_sf"/>
</dbReference>
<evidence type="ECO:0000313" key="14">
    <source>
        <dbReference type="EMBL" id="UWD34210.1"/>
    </source>
</evidence>
<comment type="function">
    <text evidence="1">Confers DNA tethering and processivity to DNA polymerases and other proteins. Acts as a clamp, forming a ring around DNA (a reaction catalyzed by the clamp-loading complex) which diffuses in an ATP-independent manner freely and bidirectionally along dsDNA. Initially characterized for its ability to contact the catalytic subunit of DNA polymerase III (Pol III), a complex, multichain enzyme responsible for most of the replicative synthesis in bacteria; Pol III exhibits 3'-5' exonuclease proofreading activity. The beta chain is required for initiation of replication as well as for processivity of DNA replication.</text>
</comment>
<dbReference type="PANTHER" id="PTHR30478:SF0">
    <property type="entry name" value="BETA SLIDING CLAMP"/>
    <property type="match status" value="1"/>
</dbReference>
<proteinExistence type="inferred from homology"/>
<keyword evidence="9" id="KW-0239">DNA-directed DNA polymerase</keyword>
<evidence type="ECO:0000256" key="9">
    <source>
        <dbReference type="ARBA" id="ARBA00022932"/>
    </source>
</evidence>
<dbReference type="EMBL" id="CP103423">
    <property type="protein sequence ID" value="UWD34210.1"/>
    <property type="molecule type" value="Genomic_DNA"/>
</dbReference>
<dbReference type="Pfam" id="PF02768">
    <property type="entry name" value="DNA_pol3_beta_3"/>
    <property type="match status" value="1"/>
</dbReference>
<keyword evidence="8" id="KW-0235">DNA replication</keyword>
<evidence type="ECO:0000256" key="10">
    <source>
        <dbReference type="ARBA" id="ARBA00023125"/>
    </source>
</evidence>
<dbReference type="InterPro" id="IPR022634">
    <property type="entry name" value="DNA_polIII_beta_N"/>
</dbReference>
<dbReference type="NCBIfam" id="TIGR00663">
    <property type="entry name" value="dnan"/>
    <property type="match status" value="1"/>
</dbReference>
<evidence type="ECO:0000256" key="6">
    <source>
        <dbReference type="ARBA" id="ARBA00022679"/>
    </source>
</evidence>
<evidence type="ECO:0000313" key="15">
    <source>
        <dbReference type="Proteomes" id="UP001058364"/>
    </source>
</evidence>
<dbReference type="PANTHER" id="PTHR30478">
    <property type="entry name" value="DNA POLYMERASE III SUBUNIT BETA"/>
    <property type="match status" value="1"/>
</dbReference>
<evidence type="ECO:0000256" key="4">
    <source>
        <dbReference type="ARBA" id="ARBA00011400"/>
    </source>
</evidence>
<keyword evidence="5" id="KW-0963">Cytoplasm</keyword>
<dbReference type="Proteomes" id="UP001058364">
    <property type="component" value="Chromosome"/>
</dbReference>
<dbReference type="SMART" id="SM00480">
    <property type="entry name" value="POL3Bc"/>
    <property type="match status" value="1"/>
</dbReference>
<dbReference type="SUPFAM" id="SSF55979">
    <property type="entry name" value="DNA clamp"/>
    <property type="match status" value="3"/>
</dbReference>
<dbReference type="RefSeq" id="WP_027123630.1">
    <property type="nucleotide sequence ID" value="NZ_CP103423.1"/>
</dbReference>
<dbReference type="Gene3D" id="3.70.10.10">
    <property type="match status" value="1"/>
</dbReference>
<dbReference type="InterPro" id="IPR022637">
    <property type="entry name" value="DNA_polIII_beta_cen"/>
</dbReference>
<dbReference type="EC" id="2.7.7.7" evidence="14"/>
<dbReference type="GO" id="GO:0003887">
    <property type="term" value="F:DNA-directed DNA polymerase activity"/>
    <property type="evidence" value="ECO:0007669"/>
    <property type="project" value="UniProtKB-EC"/>
</dbReference>
<accession>A0ABY5TVE3</accession>
<organism evidence="14 15">
    <name type="scientific">Mesomycoplasma molare</name>
    <dbReference type="NCBI Taxonomy" id="171288"/>
    <lineage>
        <taxon>Bacteria</taxon>
        <taxon>Bacillati</taxon>
        <taxon>Mycoplasmatota</taxon>
        <taxon>Mycoplasmoidales</taxon>
        <taxon>Metamycoplasmataceae</taxon>
        <taxon>Mesomycoplasma</taxon>
    </lineage>
</organism>
<feature type="domain" description="DNA polymerase III beta sliding clamp central" evidence="12">
    <location>
        <begin position="131"/>
        <end position="239"/>
    </location>
</feature>
<dbReference type="InterPro" id="IPR022635">
    <property type="entry name" value="DNA_polIII_beta_C"/>
</dbReference>
<keyword evidence="15" id="KW-1185">Reference proteome</keyword>
<sequence length="366" mass="41907">MNFKINKNKIEKAIERVSVAINPINIVSFLRYMKLDFRPEGLYLIGSDGEISISHFIEKNEFEFYEGITDFLLSHSLFKNVLKKINGLIEITLEGNLLSIKNNEDVYNINTIESDDFPLINFSFDTKSIKIDSTSFRRIVKDTSFAALTEGTEIILECMNLQAEKGHLKFAATDRYRIATETIPISNDIEFNISIVAKNLKNFIPIDYNGQIEIFIDDNKIETQVENTKIQCKVIDYPYKDISSAFPKLEDLVYKIEIEKKELSDLISKATILSNDSFFKLNIKVNKNKIKLYSSKEETGNISVSSNNVKYDSAIEELGFSINHKYLKEAISVFDGTLIIFLDKEVRKVYIVSTSNRNNKQLIGTT</sequence>
<evidence type="ECO:0000256" key="8">
    <source>
        <dbReference type="ARBA" id="ARBA00022705"/>
    </source>
</evidence>
<dbReference type="Gene3D" id="3.10.150.10">
    <property type="entry name" value="DNA Polymerase III, subunit A, domain 2"/>
    <property type="match status" value="1"/>
</dbReference>
<evidence type="ECO:0000256" key="7">
    <source>
        <dbReference type="ARBA" id="ARBA00022695"/>
    </source>
</evidence>
<comment type="subcellular location">
    <subcellularLocation>
        <location evidence="2">Cytoplasm</location>
    </subcellularLocation>
</comment>
<keyword evidence="6 14" id="KW-0808">Transferase</keyword>
<evidence type="ECO:0000256" key="3">
    <source>
        <dbReference type="ARBA" id="ARBA00010752"/>
    </source>
</evidence>
<dbReference type="Pfam" id="PF02767">
    <property type="entry name" value="DNA_pol3_beta_2"/>
    <property type="match status" value="1"/>
</dbReference>
<protein>
    <submittedName>
        <fullName evidence="14">DNA polymerase III subunit beta</fullName>
        <ecNumber evidence="14">2.7.7.7</ecNumber>
    </submittedName>
</protein>
<feature type="domain" description="DNA polymerase III beta sliding clamp C-terminal" evidence="13">
    <location>
        <begin position="254"/>
        <end position="363"/>
    </location>
</feature>